<dbReference type="PANTHER" id="PTHR47959">
    <property type="entry name" value="ATP-DEPENDENT RNA HELICASE RHLE-RELATED"/>
    <property type="match status" value="1"/>
</dbReference>
<dbReference type="GO" id="GO:0003724">
    <property type="term" value="F:RNA helicase activity"/>
    <property type="evidence" value="ECO:0007669"/>
    <property type="project" value="InterPro"/>
</dbReference>
<dbReference type="EMBL" id="CABVLU010000001">
    <property type="protein sequence ID" value="VVT43994.1"/>
    <property type="molecule type" value="Genomic_DNA"/>
</dbReference>
<dbReference type="CDD" id="cd17955">
    <property type="entry name" value="DEADc_DDX49"/>
    <property type="match status" value="1"/>
</dbReference>
<dbReference type="InterPro" id="IPR011545">
    <property type="entry name" value="DEAD/DEAH_box_helicase_dom"/>
</dbReference>
<keyword evidence="9" id="KW-0539">Nucleus</keyword>
<protein>
    <recommendedName>
        <fullName evidence="18">ATP-dependent RNA helicase DBP8</fullName>
    </recommendedName>
</protein>
<dbReference type="InterPro" id="IPR027417">
    <property type="entry name" value="P-loop_NTPase"/>
</dbReference>
<dbReference type="SUPFAM" id="SSF52540">
    <property type="entry name" value="P-loop containing nucleoside triphosphate hydrolases"/>
    <property type="match status" value="1"/>
</dbReference>
<dbReference type="InterPro" id="IPR014001">
    <property type="entry name" value="Helicase_ATP-bd"/>
</dbReference>
<evidence type="ECO:0000259" key="15">
    <source>
        <dbReference type="PROSITE" id="PS51195"/>
    </source>
</evidence>
<dbReference type="PROSITE" id="PS51192">
    <property type="entry name" value="HELICASE_ATP_BIND_1"/>
    <property type="match status" value="1"/>
</dbReference>
<dbReference type="RefSeq" id="XP_031850864.1">
    <property type="nucleotide sequence ID" value="XM_031994973.1"/>
</dbReference>
<accession>A0A5E8AZ57</accession>
<evidence type="ECO:0000259" key="13">
    <source>
        <dbReference type="PROSITE" id="PS51192"/>
    </source>
</evidence>
<evidence type="ECO:0000256" key="9">
    <source>
        <dbReference type="ARBA" id="ARBA00023242"/>
    </source>
</evidence>
<evidence type="ECO:0000256" key="1">
    <source>
        <dbReference type="ARBA" id="ARBA00004123"/>
    </source>
</evidence>
<evidence type="ECO:0000313" key="17">
    <source>
        <dbReference type="Proteomes" id="UP000398389"/>
    </source>
</evidence>
<organism evidence="16 17">
    <name type="scientific">Magnusiomyces paraingens</name>
    <dbReference type="NCBI Taxonomy" id="2606893"/>
    <lineage>
        <taxon>Eukaryota</taxon>
        <taxon>Fungi</taxon>
        <taxon>Dikarya</taxon>
        <taxon>Ascomycota</taxon>
        <taxon>Saccharomycotina</taxon>
        <taxon>Dipodascomycetes</taxon>
        <taxon>Dipodascales</taxon>
        <taxon>Dipodascaceae</taxon>
        <taxon>Magnusiomyces</taxon>
    </lineage>
</organism>
<dbReference type="PROSITE" id="PS51194">
    <property type="entry name" value="HELICASE_CTER"/>
    <property type="match status" value="1"/>
</dbReference>
<evidence type="ECO:0000256" key="8">
    <source>
        <dbReference type="ARBA" id="ARBA00022884"/>
    </source>
</evidence>
<dbReference type="GO" id="GO:0006364">
    <property type="term" value="P:rRNA processing"/>
    <property type="evidence" value="ECO:0007669"/>
    <property type="project" value="UniProtKB-KW"/>
</dbReference>
<keyword evidence="3" id="KW-0698">rRNA processing</keyword>
<evidence type="ECO:0000256" key="4">
    <source>
        <dbReference type="ARBA" id="ARBA00022741"/>
    </source>
</evidence>
<name>A0A5E8AZ57_9ASCO</name>
<dbReference type="InterPro" id="IPR014014">
    <property type="entry name" value="RNA_helicase_DEAD_Q_motif"/>
</dbReference>
<evidence type="ECO:0000256" key="5">
    <source>
        <dbReference type="ARBA" id="ARBA00022801"/>
    </source>
</evidence>
<feature type="domain" description="Helicase ATP-binding" evidence="13">
    <location>
        <begin position="32"/>
        <end position="208"/>
    </location>
</feature>
<keyword evidence="5 11" id="KW-0378">Hydrolase</keyword>
<dbReference type="CDD" id="cd18787">
    <property type="entry name" value="SF2_C_DEAD"/>
    <property type="match status" value="1"/>
</dbReference>
<evidence type="ECO:0000256" key="6">
    <source>
        <dbReference type="ARBA" id="ARBA00022806"/>
    </source>
</evidence>
<keyword evidence="2" id="KW-0690">Ribosome biogenesis</keyword>
<dbReference type="Pfam" id="PF00271">
    <property type="entry name" value="Helicase_C"/>
    <property type="match status" value="1"/>
</dbReference>
<dbReference type="GO" id="GO:0005829">
    <property type="term" value="C:cytosol"/>
    <property type="evidence" value="ECO:0007669"/>
    <property type="project" value="TreeGrafter"/>
</dbReference>
<dbReference type="SMART" id="SM00490">
    <property type="entry name" value="HELICc"/>
    <property type="match status" value="1"/>
</dbReference>
<proteinExistence type="inferred from homology"/>
<dbReference type="GO" id="GO:0016787">
    <property type="term" value="F:hydrolase activity"/>
    <property type="evidence" value="ECO:0007669"/>
    <property type="project" value="UniProtKB-KW"/>
</dbReference>
<keyword evidence="17" id="KW-1185">Reference proteome</keyword>
<evidence type="ECO:0000256" key="7">
    <source>
        <dbReference type="ARBA" id="ARBA00022840"/>
    </source>
</evidence>
<dbReference type="GO" id="GO:0005524">
    <property type="term" value="F:ATP binding"/>
    <property type="evidence" value="ECO:0007669"/>
    <property type="project" value="UniProtKB-KW"/>
</dbReference>
<dbReference type="SMART" id="SM00487">
    <property type="entry name" value="DEXDc"/>
    <property type="match status" value="1"/>
</dbReference>
<comment type="similarity">
    <text evidence="11">Belongs to the DEAD box helicase family.</text>
</comment>
<dbReference type="InterPro" id="IPR050079">
    <property type="entry name" value="DEAD_box_RNA_helicase"/>
</dbReference>
<feature type="domain" description="DEAD-box RNA helicase Q" evidence="15">
    <location>
        <begin position="1"/>
        <end position="29"/>
    </location>
</feature>
<dbReference type="GO" id="GO:0003723">
    <property type="term" value="F:RNA binding"/>
    <property type="evidence" value="ECO:0007669"/>
    <property type="project" value="UniProtKB-KW"/>
</dbReference>
<evidence type="ECO:0000256" key="3">
    <source>
        <dbReference type="ARBA" id="ARBA00022552"/>
    </source>
</evidence>
<keyword evidence="4 11" id="KW-0547">Nucleotide-binding</keyword>
<reference evidence="16 17" key="1">
    <citation type="submission" date="2019-09" db="EMBL/GenBank/DDBJ databases">
        <authorList>
            <person name="Brejova B."/>
        </authorList>
    </citation>
    <scope>NUCLEOTIDE SEQUENCE [LARGE SCALE GENOMIC DNA]</scope>
</reference>
<dbReference type="PROSITE" id="PS00039">
    <property type="entry name" value="DEAD_ATP_HELICASE"/>
    <property type="match status" value="1"/>
</dbReference>
<dbReference type="OrthoDB" id="10261904at2759"/>
<gene>
    <name evidence="16" type="ORF">SAPINGB_P000249</name>
</gene>
<evidence type="ECO:0000259" key="14">
    <source>
        <dbReference type="PROSITE" id="PS51194"/>
    </source>
</evidence>
<evidence type="ECO:0008006" key="18">
    <source>
        <dbReference type="Google" id="ProtNLM"/>
    </source>
</evidence>
<dbReference type="GeneID" id="43579073"/>
<feature type="region of interest" description="Disordered" evidence="12">
    <location>
        <begin position="412"/>
        <end position="445"/>
    </location>
</feature>
<keyword evidence="6 11" id="KW-0347">Helicase</keyword>
<dbReference type="InterPro" id="IPR000629">
    <property type="entry name" value="RNA-helicase_DEAD-box_CS"/>
</dbReference>
<dbReference type="Proteomes" id="UP000398389">
    <property type="component" value="Unassembled WGS sequence"/>
</dbReference>
<keyword evidence="7 11" id="KW-0067">ATP-binding</keyword>
<evidence type="ECO:0000256" key="10">
    <source>
        <dbReference type="PROSITE-ProRule" id="PRU00552"/>
    </source>
</evidence>
<comment type="subcellular location">
    <subcellularLocation>
        <location evidence="1">Nucleus</location>
    </subcellularLocation>
</comment>
<evidence type="ECO:0000256" key="12">
    <source>
        <dbReference type="SAM" id="MobiDB-lite"/>
    </source>
</evidence>
<dbReference type="Pfam" id="PF00270">
    <property type="entry name" value="DEAD"/>
    <property type="match status" value="1"/>
</dbReference>
<dbReference type="PROSITE" id="PS51195">
    <property type="entry name" value="Q_MOTIF"/>
    <property type="match status" value="1"/>
</dbReference>
<evidence type="ECO:0000256" key="2">
    <source>
        <dbReference type="ARBA" id="ARBA00022517"/>
    </source>
</evidence>
<evidence type="ECO:0000256" key="11">
    <source>
        <dbReference type="RuleBase" id="RU000492"/>
    </source>
</evidence>
<dbReference type="Gene3D" id="3.40.50.300">
    <property type="entry name" value="P-loop containing nucleotide triphosphate hydrolases"/>
    <property type="match status" value="2"/>
</dbReference>
<sequence>MSFTSLGLPPWMAECLKNIAITKPSAIQEACIPPILDGRDCIGGAKTGSGKTIAFAAPMIAKWAEDPFGICGVVLTPTRELAIQIADQFAALGSGVGIKTCVVIGGVEMTKQSRDLKEKPHFVIATPGRLADEIRSNGEEILPGLRRAKFLVLDEADRLLSSSMADDLATCIGALAPPEKRQTLLFTATVTDSVRALKNQAPKAGKKPVFVHEVASDEVAIPATLTQSYLFIPSYVRDAYLYSILTHEDNTSKSAIVFVNRTATAEQVRRTLEKMEIKTVSLHSEMPQRERINALAKFRAEVARVLVATDVASRGLDIPVVEMVINFEIPADPDDYVHRVGRTARAGRRGESISLVSEQDVTLIQGIEERVGQKMEQYGKIDDDDVVNNTLRPVSMAKREAIMDMDRDGFGELRKTREKKRRLKEAASAAVKNEKKKHRKKKGSS</sequence>
<dbReference type="GO" id="GO:0005634">
    <property type="term" value="C:nucleus"/>
    <property type="evidence" value="ECO:0007669"/>
    <property type="project" value="UniProtKB-SubCell"/>
</dbReference>
<dbReference type="InterPro" id="IPR001650">
    <property type="entry name" value="Helicase_C-like"/>
</dbReference>
<feature type="compositionally biased region" description="Basic residues" evidence="12">
    <location>
        <begin position="434"/>
        <end position="445"/>
    </location>
</feature>
<keyword evidence="8" id="KW-0694">RNA-binding</keyword>
<evidence type="ECO:0000313" key="16">
    <source>
        <dbReference type="EMBL" id="VVT43994.1"/>
    </source>
</evidence>
<feature type="domain" description="Helicase C-terminal" evidence="14">
    <location>
        <begin position="224"/>
        <end position="387"/>
    </location>
</feature>
<dbReference type="PANTHER" id="PTHR47959:SF24">
    <property type="entry name" value="ATP-DEPENDENT RNA HELICASE"/>
    <property type="match status" value="1"/>
</dbReference>
<feature type="short sequence motif" description="Q motif" evidence="10">
    <location>
        <begin position="1"/>
        <end position="29"/>
    </location>
</feature>
<dbReference type="AlphaFoldDB" id="A0A5E8AZ57"/>